<name>A0ACC0XE05_9ROSI</name>
<comment type="caution">
    <text evidence="1">The sequence shown here is derived from an EMBL/GenBank/DDBJ whole genome shotgun (WGS) entry which is preliminary data.</text>
</comment>
<reference evidence="2" key="1">
    <citation type="journal article" date="2023" name="G3 (Bethesda)">
        <title>Genome assembly and association tests identify interacting loci associated with vigor, precocity, and sex in interspecific pistachio rootstocks.</title>
        <authorList>
            <person name="Palmer W."/>
            <person name="Jacygrad E."/>
            <person name="Sagayaradj S."/>
            <person name="Cavanaugh K."/>
            <person name="Han R."/>
            <person name="Bertier L."/>
            <person name="Beede B."/>
            <person name="Kafkas S."/>
            <person name="Golino D."/>
            <person name="Preece J."/>
            <person name="Michelmore R."/>
        </authorList>
    </citation>
    <scope>NUCLEOTIDE SEQUENCE [LARGE SCALE GENOMIC DNA]</scope>
</reference>
<organism evidence="1 2">
    <name type="scientific">Pistacia integerrima</name>
    <dbReference type="NCBI Taxonomy" id="434235"/>
    <lineage>
        <taxon>Eukaryota</taxon>
        <taxon>Viridiplantae</taxon>
        <taxon>Streptophyta</taxon>
        <taxon>Embryophyta</taxon>
        <taxon>Tracheophyta</taxon>
        <taxon>Spermatophyta</taxon>
        <taxon>Magnoliopsida</taxon>
        <taxon>eudicotyledons</taxon>
        <taxon>Gunneridae</taxon>
        <taxon>Pentapetalae</taxon>
        <taxon>rosids</taxon>
        <taxon>malvids</taxon>
        <taxon>Sapindales</taxon>
        <taxon>Anacardiaceae</taxon>
        <taxon>Pistacia</taxon>
    </lineage>
</organism>
<sequence>MFLLFQYRTGGPIFGGACSSFALPSQVLVCCRNGSIYSFESLVCYLLQEKGDLLWEFSVKDPITASAYVDENLQLTFESSPLAGRLVCVCSSSGVIHILCINLDARGKENESGEMVEEFAMLELQGQIFSSPVMIGGRVFVGCRDDYVHCIAVGVTQNSVEE</sequence>
<gene>
    <name evidence="1" type="ORF">Pint_20854</name>
</gene>
<accession>A0ACC0XE05</accession>
<dbReference type="Proteomes" id="UP001163603">
    <property type="component" value="Chromosome 13"/>
</dbReference>
<evidence type="ECO:0000313" key="2">
    <source>
        <dbReference type="Proteomes" id="UP001163603"/>
    </source>
</evidence>
<dbReference type="EMBL" id="CM047748">
    <property type="protein sequence ID" value="KAJ0014271.1"/>
    <property type="molecule type" value="Genomic_DNA"/>
</dbReference>
<protein>
    <submittedName>
        <fullName evidence="1">Uncharacterized protein</fullName>
    </submittedName>
</protein>
<evidence type="ECO:0000313" key="1">
    <source>
        <dbReference type="EMBL" id="KAJ0014271.1"/>
    </source>
</evidence>
<keyword evidence="2" id="KW-1185">Reference proteome</keyword>
<proteinExistence type="predicted"/>